<evidence type="ECO:0000256" key="1">
    <source>
        <dbReference type="SAM" id="MobiDB-lite"/>
    </source>
</evidence>
<dbReference type="Proteomes" id="UP000198848">
    <property type="component" value="Unassembled WGS sequence"/>
</dbReference>
<dbReference type="RefSeq" id="WP_139169226.1">
    <property type="nucleotide sequence ID" value="NZ_FNLC01000001.1"/>
</dbReference>
<feature type="compositionally biased region" description="Basic and acidic residues" evidence="1">
    <location>
        <begin position="130"/>
        <end position="146"/>
    </location>
</feature>
<feature type="region of interest" description="Disordered" evidence="1">
    <location>
        <begin position="116"/>
        <end position="146"/>
    </location>
</feature>
<dbReference type="EMBL" id="FNLC01000001">
    <property type="protein sequence ID" value="SDQ30992.1"/>
    <property type="molecule type" value="Genomic_DNA"/>
</dbReference>
<feature type="region of interest" description="Disordered" evidence="1">
    <location>
        <begin position="21"/>
        <end position="99"/>
    </location>
</feature>
<dbReference type="STRING" id="1095778.SAMN04489842_0437"/>
<accession>A0A1H0ZUG8</accession>
<dbReference type="AlphaFoldDB" id="A0A1H0ZUG8"/>
<dbReference type="PROSITE" id="PS51257">
    <property type="entry name" value="PROKAR_LIPOPROTEIN"/>
    <property type="match status" value="1"/>
</dbReference>
<name>A0A1H0ZUG8_NATTX</name>
<evidence type="ECO:0000313" key="3">
    <source>
        <dbReference type="Proteomes" id="UP000198848"/>
    </source>
</evidence>
<gene>
    <name evidence="2" type="ORF">SAMN04489842_0437</name>
</gene>
<dbReference type="OrthoDB" id="168765at2157"/>
<feature type="compositionally biased region" description="Basic and acidic residues" evidence="1">
    <location>
        <begin position="66"/>
        <end position="99"/>
    </location>
</feature>
<proteinExistence type="predicted"/>
<reference evidence="3" key="1">
    <citation type="submission" date="2016-10" db="EMBL/GenBank/DDBJ databases">
        <authorList>
            <person name="Varghese N."/>
            <person name="Submissions S."/>
        </authorList>
    </citation>
    <scope>NUCLEOTIDE SEQUENCE [LARGE SCALE GENOMIC DNA]</scope>
    <source>
        <strain evidence="3">DSM 24767</strain>
    </source>
</reference>
<keyword evidence="3" id="KW-1185">Reference proteome</keyword>
<protein>
    <submittedName>
        <fullName evidence="2">Uncharacterized protein</fullName>
    </submittedName>
</protein>
<evidence type="ECO:0000313" key="2">
    <source>
        <dbReference type="EMBL" id="SDQ30992.1"/>
    </source>
</evidence>
<sequence length="220" mass="24693">MKRRVLLGSVPLAVTTTGCLDSAQLDDSAEDDLDDHGSSDDAGGQEARIEEISVLGTADPISVEATPEREYEYLEEKDEVRIEYDDPPDREMPFDEWGRRRATAAGDDKIRSVLSDEGISDAGSSIGTVRKQDVDEDKSSQDPDPSIFDREVGIGISVEITYYYEGDELVEEPDTDLDTLVEVVPPYIEVTMLFEEREYTADVPILCTRRWTDRERMDDV</sequence>
<organism evidence="2 3">
    <name type="scientific">Natronobacterium texcoconense</name>
    <dbReference type="NCBI Taxonomy" id="1095778"/>
    <lineage>
        <taxon>Archaea</taxon>
        <taxon>Methanobacteriati</taxon>
        <taxon>Methanobacteriota</taxon>
        <taxon>Stenosarchaea group</taxon>
        <taxon>Halobacteria</taxon>
        <taxon>Halobacteriales</taxon>
        <taxon>Natrialbaceae</taxon>
        <taxon>Natronobacterium</taxon>
    </lineage>
</organism>